<comment type="caution">
    <text evidence="2">The sequence shown here is derived from an EMBL/GenBank/DDBJ whole genome shotgun (WGS) entry which is preliminary data.</text>
</comment>
<dbReference type="Proteomes" id="UP001589774">
    <property type="component" value="Unassembled WGS sequence"/>
</dbReference>
<dbReference type="EMBL" id="JBHLWO010000002">
    <property type="protein sequence ID" value="MFC0319303.1"/>
    <property type="molecule type" value="Genomic_DNA"/>
</dbReference>
<dbReference type="Pfam" id="PF17116">
    <property type="entry name" value="T9SS_plug_1st"/>
    <property type="match status" value="1"/>
</dbReference>
<evidence type="ECO:0000313" key="3">
    <source>
        <dbReference type="Proteomes" id="UP001589774"/>
    </source>
</evidence>
<keyword evidence="3" id="KW-1185">Reference proteome</keyword>
<proteinExistence type="predicted"/>
<dbReference type="Gene3D" id="2.60.40.10">
    <property type="entry name" value="Immunoglobulins"/>
    <property type="match status" value="1"/>
</dbReference>
<evidence type="ECO:0000313" key="2">
    <source>
        <dbReference type="EMBL" id="MFC0319303.1"/>
    </source>
</evidence>
<dbReference type="InterPro" id="IPR013783">
    <property type="entry name" value="Ig-like_fold"/>
</dbReference>
<evidence type="ECO:0000259" key="1">
    <source>
        <dbReference type="Pfam" id="PF17116"/>
    </source>
</evidence>
<protein>
    <submittedName>
        <fullName evidence="2">Type IX secretion system plug protein domain-containing protein</fullName>
    </submittedName>
</protein>
<organism evidence="2 3">
    <name type="scientific">Olivibacter oleidegradans</name>
    <dbReference type="NCBI Taxonomy" id="760123"/>
    <lineage>
        <taxon>Bacteria</taxon>
        <taxon>Pseudomonadati</taxon>
        <taxon>Bacteroidota</taxon>
        <taxon>Sphingobacteriia</taxon>
        <taxon>Sphingobacteriales</taxon>
        <taxon>Sphingobacteriaceae</taxon>
        <taxon>Olivibacter</taxon>
    </lineage>
</organism>
<gene>
    <name evidence="2" type="ORF">ACFFI0_13350</name>
</gene>
<accession>A0ABV6HN20</accession>
<dbReference type="InterPro" id="IPR031345">
    <property type="entry name" value="T9SS_Plug_N"/>
</dbReference>
<sequence length="442" mass="51568">MRFSLGLFFMLVVFNATQVSAQKKEKKRVRMERSPEQDLRYEDVNYLPVIKSVQFYHAKEEQSLPLMTLGGGDQFFLSFDDLRADNRTYYYTIEHCTSDWRSSNLSTIEYIDGLTEDRLYDYKSSVNTLQAYTHYELRFPNEGSMMPKLPGNYLLKVYEDADKARLILTRRFYVLRQDVSVGIKTLPSFNVIKRKENQKLNLEINLGNIQLNNPYQDIKLVVKQNRRDDVQEVLTKPMFVRDGQLIYNNNATLDFDGGNEFRNLDLRSFRLLSGQISASSKDSIRRMSVMLDHDLSQESYSFSYDEDGKFFLRNSDFENSDFEGDYAAVTFTLKTSSPPAANEKIYIAGLFNNFATDGTNEMKYDPDQKQWQGELLLKQGLYHYTYISKINGKEQLNRYDGHHFETGNTYDVFVYYRKPATRWEELIGFGTVNTSSKGPIRD</sequence>
<name>A0ABV6HN20_9SPHI</name>
<dbReference type="RefSeq" id="WP_130857705.1">
    <property type="nucleotide sequence ID" value="NZ_JBHLWO010000002.1"/>
</dbReference>
<reference evidence="2 3" key="1">
    <citation type="submission" date="2024-09" db="EMBL/GenBank/DDBJ databases">
        <authorList>
            <person name="Sun Q."/>
            <person name="Mori K."/>
        </authorList>
    </citation>
    <scope>NUCLEOTIDE SEQUENCE [LARGE SCALE GENOMIC DNA]</scope>
    <source>
        <strain evidence="2 3">CCM 7765</strain>
    </source>
</reference>
<feature type="domain" description="Type 9 secretion system plug protein N-terminal" evidence="1">
    <location>
        <begin position="50"/>
        <end position="175"/>
    </location>
</feature>